<dbReference type="SMART" id="SM00471">
    <property type="entry name" value="HDc"/>
    <property type="match status" value="1"/>
</dbReference>
<dbReference type="FunFam" id="1.10.3210.10:FF:000022">
    <property type="entry name" value="Ribonuclease Y"/>
    <property type="match status" value="1"/>
</dbReference>
<evidence type="ECO:0000313" key="10">
    <source>
        <dbReference type="EMBL" id="AGK03974.1"/>
    </source>
</evidence>
<dbReference type="SUPFAM" id="SSF54791">
    <property type="entry name" value="Eukaryotic type KH-domain (KH-domain type I)"/>
    <property type="match status" value="1"/>
</dbReference>
<dbReference type="InterPro" id="IPR006674">
    <property type="entry name" value="HD_domain"/>
</dbReference>
<keyword evidence="8" id="KW-0175">Coiled coil</keyword>
<dbReference type="GO" id="GO:0016787">
    <property type="term" value="F:hydrolase activity"/>
    <property type="evidence" value="ECO:0007669"/>
    <property type="project" value="UniProtKB-KW"/>
</dbReference>
<gene>
    <name evidence="6" type="primary">rny</name>
    <name evidence="10" type="ORF">K649_03360</name>
</gene>
<dbReference type="STRING" id="504728.K649_03360"/>
<evidence type="ECO:0000256" key="7">
    <source>
        <dbReference type="NCBIfam" id="TIGR03319"/>
    </source>
</evidence>
<evidence type="ECO:0000259" key="9">
    <source>
        <dbReference type="PROSITE" id="PS51831"/>
    </source>
</evidence>
<comment type="similarity">
    <text evidence="6">Belongs to the RNase Y family.</text>
</comment>
<dbReference type="EC" id="3.1.-.-" evidence="6 7"/>
<dbReference type="eggNOG" id="COG1418">
    <property type="taxonomic scope" value="Bacteria"/>
</dbReference>
<evidence type="ECO:0000313" key="11">
    <source>
        <dbReference type="Proteomes" id="UP000013026"/>
    </source>
</evidence>
<dbReference type="CDD" id="cd00077">
    <property type="entry name" value="HDc"/>
    <property type="match status" value="1"/>
</dbReference>
<dbReference type="SUPFAM" id="SSF109604">
    <property type="entry name" value="HD-domain/PDEase-like"/>
    <property type="match status" value="1"/>
</dbReference>
<evidence type="ECO:0000256" key="2">
    <source>
        <dbReference type="ARBA" id="ARBA00022759"/>
    </source>
</evidence>
<keyword evidence="3 6" id="KW-0378">Hydrolase</keyword>
<dbReference type="PATRIC" id="fig|504728.9.peg.696"/>
<accession>M9XAJ5</accession>
<dbReference type="InterPro" id="IPR017705">
    <property type="entry name" value="Ribonuclease_Y"/>
</dbReference>
<evidence type="ECO:0000256" key="6">
    <source>
        <dbReference type="HAMAP-Rule" id="MF_00335"/>
    </source>
</evidence>
<keyword evidence="2 6" id="KW-0255">Endonuclease</keyword>
<protein>
    <recommendedName>
        <fullName evidence="6 7">Ribonuclease Y</fullName>
        <shortName evidence="6">RNase Y</shortName>
        <ecNumber evidence="6 7">3.1.-.-</ecNumber>
    </recommendedName>
</protein>
<evidence type="ECO:0000256" key="4">
    <source>
        <dbReference type="ARBA" id="ARBA00022884"/>
    </source>
</evidence>
<dbReference type="Gene3D" id="3.30.1370.10">
    <property type="entry name" value="K Homology domain, type 1"/>
    <property type="match status" value="1"/>
</dbReference>
<evidence type="ECO:0000256" key="8">
    <source>
        <dbReference type="SAM" id="Coils"/>
    </source>
</evidence>
<comment type="subcellular location">
    <subcellularLocation>
        <location evidence="6">Cell membrane</location>
        <topology evidence="6">Single-pass membrane protein</topology>
    </subcellularLocation>
</comment>
<dbReference type="GO" id="GO:0006402">
    <property type="term" value="P:mRNA catabolic process"/>
    <property type="evidence" value="ECO:0007669"/>
    <property type="project" value="UniProtKB-UniRule"/>
</dbReference>
<dbReference type="InterPro" id="IPR004087">
    <property type="entry name" value="KH_dom"/>
</dbReference>
<keyword evidence="5 6" id="KW-0472">Membrane</keyword>
<sequence>MQPLEVPMAFTPLDLILTLIVVVLAVVVVVLLQRSNRQTEVSKSELEAARREAQQTLEAARRQAQTALEQAQNQAQALLEAARAEAQSLRQNAQTEIQNLRQNAHVELERLRQQGEERLRQQLREERERLQASLQAEREALMSERASIQAERERLQADLQASRAEREELKRETERLARRGEQLDARAAKLDEQEEKLDALEKTLEARQAELAQRERQIDLKLQEVAGMSREEAQNLLLSRLDAELEEEKALRVKANLERIRLEVKREAQKLLAQAAQRQASETAAALAVSVVPIPSDAMKGRIIGREGRNIRTFEALTGVDLIIDDTPEAVLLSSFNPMRREIARMALEQLVADGRIHPSRIEEVVEKAKNEMKTFIYERGEEAALEAGVVGLKPGLVQLLGRLHFRSSYGQNVLKHSVQVAHLTGIMAAELGLDAALGRRAGLLHDLGKSVDREIEGTHVEIGVTLATRFGEPKEVIDAIAHHHDPENGETLYSVLAAAADAISAARPGARRESLEEYIQRLEQLERIALSFPGVDNAFAVQAGREVRVIVKPDRISDAKATLLAREIAGRIERDMNYPGQVQVTVVRESRAVEYAK</sequence>
<keyword evidence="6" id="KW-1003">Cell membrane</keyword>
<dbReference type="Proteomes" id="UP000013026">
    <property type="component" value="Chromosome"/>
</dbReference>
<evidence type="ECO:0000256" key="5">
    <source>
        <dbReference type="ARBA" id="ARBA00023136"/>
    </source>
</evidence>
<keyword evidence="4 6" id="KW-0694">RNA-binding</keyword>
<dbReference type="InterPro" id="IPR003607">
    <property type="entry name" value="HD/PDEase_dom"/>
</dbReference>
<dbReference type="CDD" id="cd22431">
    <property type="entry name" value="KH-I_RNaseY"/>
    <property type="match status" value="1"/>
</dbReference>
<dbReference type="GO" id="GO:0005886">
    <property type="term" value="C:plasma membrane"/>
    <property type="evidence" value="ECO:0007669"/>
    <property type="project" value="UniProtKB-SubCell"/>
</dbReference>
<keyword evidence="6" id="KW-0812">Transmembrane</keyword>
<dbReference type="NCBIfam" id="TIGR00277">
    <property type="entry name" value="HDIG"/>
    <property type="match status" value="1"/>
</dbReference>
<dbReference type="AlphaFoldDB" id="M9XAJ5"/>
<dbReference type="PANTHER" id="PTHR12826:SF15">
    <property type="entry name" value="RIBONUCLEASE Y"/>
    <property type="match status" value="1"/>
</dbReference>
<dbReference type="HAMAP" id="MF_00335">
    <property type="entry name" value="RNase_Y"/>
    <property type="match status" value="1"/>
</dbReference>
<comment type="function">
    <text evidence="6">Endoribonuclease that initiates mRNA decay.</text>
</comment>
<dbReference type="NCBIfam" id="NF009344">
    <property type="entry name" value="PRK12705.1-1"/>
    <property type="match status" value="1"/>
</dbReference>
<feature type="transmembrane region" description="Helical" evidence="6">
    <location>
        <begin position="12"/>
        <end position="32"/>
    </location>
</feature>
<reference evidence="10 11" key="1">
    <citation type="submission" date="2013-04" db="EMBL/GenBank/DDBJ databases">
        <authorList>
            <person name="Chin J."/>
            <person name="Alexander D.H."/>
            <person name="Marks P."/>
            <person name="Korlach J."/>
            <person name="Clum A."/>
            <person name="Copeland A."/>
        </authorList>
    </citation>
    <scope>NUCLEOTIDE SEQUENCE [LARGE SCALE GENOMIC DNA]</scope>
    <source>
        <strain evidence="11">ATCC 35948 / DSM 1279 / VKM B-1258 / 21</strain>
    </source>
</reference>
<dbReference type="Pfam" id="PF00013">
    <property type="entry name" value="KH_1"/>
    <property type="match status" value="1"/>
</dbReference>
<organism evidence="10 11">
    <name type="scientific">Meiothermus ruber (strain ATCC 35948 / DSM 1279 / VKM B-1258 / 21)</name>
    <name type="common">Thermus ruber</name>
    <dbReference type="NCBI Taxonomy" id="504728"/>
    <lineage>
        <taxon>Bacteria</taxon>
        <taxon>Thermotogati</taxon>
        <taxon>Deinococcota</taxon>
        <taxon>Deinococci</taxon>
        <taxon>Thermales</taxon>
        <taxon>Thermaceae</taxon>
        <taxon>Meiothermus</taxon>
    </lineage>
</organism>
<keyword evidence="6" id="KW-1133">Transmembrane helix</keyword>
<dbReference type="PROSITE" id="PS50084">
    <property type="entry name" value="KH_TYPE_1"/>
    <property type="match status" value="1"/>
</dbReference>
<proteinExistence type="inferred from homology"/>
<dbReference type="InterPro" id="IPR022711">
    <property type="entry name" value="RNase_Y_N"/>
</dbReference>
<dbReference type="NCBIfam" id="TIGR03319">
    <property type="entry name" value="RNase_Y"/>
    <property type="match status" value="1"/>
</dbReference>
<dbReference type="GO" id="GO:0004521">
    <property type="term" value="F:RNA endonuclease activity"/>
    <property type="evidence" value="ECO:0007669"/>
    <property type="project" value="UniProtKB-UniRule"/>
</dbReference>
<dbReference type="GO" id="GO:0003723">
    <property type="term" value="F:RNA binding"/>
    <property type="evidence" value="ECO:0007669"/>
    <property type="project" value="UniProtKB-UniRule"/>
</dbReference>
<dbReference type="InterPro" id="IPR006675">
    <property type="entry name" value="HDIG_dom"/>
</dbReference>
<dbReference type="EMBL" id="CP005385">
    <property type="protein sequence ID" value="AGK03974.1"/>
    <property type="molecule type" value="Genomic_DNA"/>
</dbReference>
<evidence type="ECO:0000256" key="3">
    <source>
        <dbReference type="ARBA" id="ARBA00022801"/>
    </source>
</evidence>
<dbReference type="PANTHER" id="PTHR12826">
    <property type="entry name" value="RIBONUCLEASE Y"/>
    <property type="match status" value="1"/>
</dbReference>
<dbReference type="Gene3D" id="1.10.3210.10">
    <property type="entry name" value="Hypothetical protein af1432"/>
    <property type="match status" value="1"/>
</dbReference>
<dbReference type="InterPro" id="IPR004088">
    <property type="entry name" value="KH_dom_type_1"/>
</dbReference>
<evidence type="ECO:0000256" key="1">
    <source>
        <dbReference type="ARBA" id="ARBA00022722"/>
    </source>
</evidence>
<dbReference type="InterPro" id="IPR036612">
    <property type="entry name" value="KH_dom_type_1_sf"/>
</dbReference>
<keyword evidence="1 6" id="KW-0540">Nuclease</keyword>
<feature type="domain" description="HD" evidence="9">
    <location>
        <begin position="414"/>
        <end position="507"/>
    </location>
</feature>
<dbReference type="PROSITE" id="PS51831">
    <property type="entry name" value="HD"/>
    <property type="match status" value="1"/>
</dbReference>
<name>M9XAJ5_MEIRD</name>
<dbReference type="SMART" id="SM00322">
    <property type="entry name" value="KH"/>
    <property type="match status" value="1"/>
</dbReference>
<dbReference type="Pfam" id="PF12072">
    <property type="entry name" value="RNase_Y_N"/>
    <property type="match status" value="1"/>
</dbReference>
<feature type="coiled-coil region" evidence="8">
    <location>
        <begin position="32"/>
        <end position="274"/>
    </location>
</feature>
<dbReference type="Pfam" id="PF01966">
    <property type="entry name" value="HD"/>
    <property type="match status" value="1"/>
</dbReference>
<dbReference type="KEGG" id="mre:K649_03360"/>
<dbReference type="eggNOG" id="COG4372">
    <property type="taxonomic scope" value="Bacteria"/>
</dbReference>